<reference evidence="4 5" key="1">
    <citation type="journal article" date="2016" name="Front. Microbiol.">
        <title>Comparative Genomic Analysis Reveals a Diverse Repertoire of Genes Involved in Prokaryote-Eukaryote Interactions within the Pseudovibrio Genus.</title>
        <authorList>
            <person name="Romano S."/>
            <person name="Fernandez-Guerra A."/>
            <person name="Reen F.J."/>
            <person name="Glockner F.O."/>
            <person name="Crowley S.P."/>
            <person name="O'Sullivan O."/>
            <person name="Cotter P.D."/>
            <person name="Adams C."/>
            <person name="Dobson A.D."/>
            <person name="O'Gara F."/>
        </authorList>
    </citation>
    <scope>NUCLEOTIDE SEQUENCE [LARGE SCALE GENOMIC DNA]</scope>
    <source>
        <strain evidence="4 5">Ad2</strain>
    </source>
</reference>
<keyword evidence="1 4" id="KW-0808">Transferase</keyword>
<gene>
    <name evidence="4" type="primary">ypeA_2</name>
    <name evidence="4" type="ORF">PsAD2_01647</name>
</gene>
<dbReference type="PATRIC" id="fig|989403.3.peg.1747"/>
<evidence type="ECO:0000313" key="4">
    <source>
        <dbReference type="EMBL" id="KZL20160.1"/>
    </source>
</evidence>
<keyword evidence="5" id="KW-1185">Reference proteome</keyword>
<dbReference type="CDD" id="cd04301">
    <property type="entry name" value="NAT_SF"/>
    <property type="match status" value="1"/>
</dbReference>
<sequence>MVVPIIKISDSKDIPAVFELESHYMAELEPHNFERWKACEAVHRKRMEDVLQRTFVAEIADEIKGYCYWGLKNESAHIFNVYVHPDFRRYGLAKYLLERTEEDIQRKGFSHWTFCPIKTHPAKVFIEQLGYKFQGEDTQRLHMTKERAAA</sequence>
<dbReference type="Pfam" id="PF13508">
    <property type="entry name" value="Acetyltransf_7"/>
    <property type="match status" value="1"/>
</dbReference>
<dbReference type="PANTHER" id="PTHR43877">
    <property type="entry name" value="AMINOALKYLPHOSPHONATE N-ACETYLTRANSFERASE-RELATED-RELATED"/>
    <property type="match status" value="1"/>
</dbReference>
<dbReference type="Proteomes" id="UP000076577">
    <property type="component" value="Unassembled WGS sequence"/>
</dbReference>
<evidence type="ECO:0000259" key="3">
    <source>
        <dbReference type="PROSITE" id="PS51186"/>
    </source>
</evidence>
<comment type="caution">
    <text evidence="4">The sequence shown here is derived from an EMBL/GenBank/DDBJ whole genome shotgun (WGS) entry which is preliminary data.</text>
</comment>
<dbReference type="STRING" id="989403.SAMN05421798_102190"/>
<dbReference type="RefSeq" id="WP_068004739.1">
    <property type="nucleotide sequence ID" value="NZ_FOFM01000002.1"/>
</dbReference>
<protein>
    <submittedName>
        <fullName evidence="4">Acetyltransferase YpeA</fullName>
    </submittedName>
</protein>
<name>A0A165ZQQ9_9HYPH</name>
<evidence type="ECO:0000256" key="2">
    <source>
        <dbReference type="ARBA" id="ARBA00023315"/>
    </source>
</evidence>
<dbReference type="OrthoDB" id="9804026at2"/>
<dbReference type="InterPro" id="IPR016181">
    <property type="entry name" value="Acyl_CoA_acyltransferase"/>
</dbReference>
<evidence type="ECO:0000256" key="1">
    <source>
        <dbReference type="ARBA" id="ARBA00022679"/>
    </source>
</evidence>
<dbReference type="EMBL" id="LMCB01000011">
    <property type="protein sequence ID" value="KZL20160.1"/>
    <property type="molecule type" value="Genomic_DNA"/>
</dbReference>
<dbReference type="Gene3D" id="3.40.630.30">
    <property type="match status" value="1"/>
</dbReference>
<dbReference type="InterPro" id="IPR000182">
    <property type="entry name" value="GNAT_dom"/>
</dbReference>
<dbReference type="PROSITE" id="PS51186">
    <property type="entry name" value="GNAT"/>
    <property type="match status" value="1"/>
</dbReference>
<dbReference type="SUPFAM" id="SSF55729">
    <property type="entry name" value="Acyl-CoA N-acyltransferases (Nat)"/>
    <property type="match status" value="1"/>
</dbReference>
<feature type="domain" description="N-acetyltransferase" evidence="3">
    <location>
        <begin position="4"/>
        <end position="148"/>
    </location>
</feature>
<proteinExistence type="predicted"/>
<organism evidence="4 5">
    <name type="scientific">Pseudovibrio axinellae</name>
    <dbReference type="NCBI Taxonomy" id="989403"/>
    <lineage>
        <taxon>Bacteria</taxon>
        <taxon>Pseudomonadati</taxon>
        <taxon>Pseudomonadota</taxon>
        <taxon>Alphaproteobacteria</taxon>
        <taxon>Hyphomicrobiales</taxon>
        <taxon>Stappiaceae</taxon>
        <taxon>Pseudovibrio</taxon>
    </lineage>
</organism>
<dbReference type="GO" id="GO:0016747">
    <property type="term" value="F:acyltransferase activity, transferring groups other than amino-acyl groups"/>
    <property type="evidence" value="ECO:0007669"/>
    <property type="project" value="InterPro"/>
</dbReference>
<keyword evidence="2" id="KW-0012">Acyltransferase</keyword>
<dbReference type="AlphaFoldDB" id="A0A165ZQQ9"/>
<accession>A0A165ZQQ9</accession>
<dbReference type="InterPro" id="IPR050832">
    <property type="entry name" value="Bact_Acetyltransf"/>
</dbReference>
<evidence type="ECO:0000313" key="5">
    <source>
        <dbReference type="Proteomes" id="UP000076577"/>
    </source>
</evidence>
<dbReference type="PANTHER" id="PTHR43877:SF1">
    <property type="entry name" value="ACETYLTRANSFERASE"/>
    <property type="match status" value="1"/>
</dbReference>